<dbReference type="AlphaFoldDB" id="A0A6A6VZB2"/>
<feature type="compositionally biased region" description="Polar residues" evidence="6">
    <location>
        <begin position="704"/>
        <end position="731"/>
    </location>
</feature>
<dbReference type="RefSeq" id="XP_033598094.1">
    <property type="nucleotide sequence ID" value="XM_033748402.1"/>
</dbReference>
<keyword evidence="4" id="KW-0677">Repeat</keyword>
<feature type="region of interest" description="Disordered" evidence="6">
    <location>
        <begin position="704"/>
        <end position="779"/>
    </location>
</feature>
<feature type="compositionally biased region" description="Polar residues" evidence="6">
    <location>
        <begin position="309"/>
        <end position="325"/>
    </location>
</feature>
<dbReference type="EMBL" id="ML996577">
    <property type="protein sequence ID" value="KAF2755643.1"/>
    <property type="molecule type" value="Genomic_DNA"/>
</dbReference>
<keyword evidence="3" id="KW-0963">Cytoplasm</keyword>
<dbReference type="PANTHER" id="PTHR15651">
    <property type="entry name" value="ARMADILLO REPEAT-CONTAINING PROTEIN 8"/>
    <property type="match status" value="1"/>
</dbReference>
<evidence type="ECO:0000256" key="3">
    <source>
        <dbReference type="ARBA" id="ARBA00022490"/>
    </source>
</evidence>
<organism evidence="7 8">
    <name type="scientific">Pseudovirgaria hyperparasitica</name>
    <dbReference type="NCBI Taxonomy" id="470096"/>
    <lineage>
        <taxon>Eukaryota</taxon>
        <taxon>Fungi</taxon>
        <taxon>Dikarya</taxon>
        <taxon>Ascomycota</taxon>
        <taxon>Pezizomycotina</taxon>
        <taxon>Dothideomycetes</taxon>
        <taxon>Dothideomycetes incertae sedis</taxon>
        <taxon>Acrospermales</taxon>
        <taxon>Acrospermaceae</taxon>
        <taxon>Pseudovirgaria</taxon>
    </lineage>
</organism>
<feature type="compositionally biased region" description="Basic and acidic residues" evidence="6">
    <location>
        <begin position="759"/>
        <end position="769"/>
    </location>
</feature>
<dbReference type="InterPro" id="IPR011989">
    <property type="entry name" value="ARM-like"/>
</dbReference>
<keyword evidence="8" id="KW-1185">Reference proteome</keyword>
<dbReference type="SUPFAM" id="SSF48371">
    <property type="entry name" value="ARM repeat"/>
    <property type="match status" value="3"/>
</dbReference>
<dbReference type="InterPro" id="IPR016024">
    <property type="entry name" value="ARM-type_fold"/>
</dbReference>
<evidence type="ECO:0000256" key="1">
    <source>
        <dbReference type="ARBA" id="ARBA00004123"/>
    </source>
</evidence>
<protein>
    <submittedName>
        <fullName evidence="7">ARM repeat-containing protein</fullName>
    </submittedName>
</protein>
<evidence type="ECO:0000313" key="7">
    <source>
        <dbReference type="EMBL" id="KAF2755643.1"/>
    </source>
</evidence>
<dbReference type="GO" id="GO:0005737">
    <property type="term" value="C:cytoplasm"/>
    <property type="evidence" value="ECO:0007669"/>
    <property type="project" value="UniProtKB-SubCell"/>
</dbReference>
<dbReference type="InterPro" id="IPR038739">
    <property type="entry name" value="ARMC8/Vid28"/>
</dbReference>
<evidence type="ECO:0000313" key="8">
    <source>
        <dbReference type="Proteomes" id="UP000799437"/>
    </source>
</evidence>
<feature type="compositionally biased region" description="Acidic residues" evidence="6">
    <location>
        <begin position="744"/>
        <end position="756"/>
    </location>
</feature>
<dbReference type="PANTHER" id="PTHR15651:SF7">
    <property type="entry name" value="ARMADILLO REPEAT-CONTAINING PROTEIN 8"/>
    <property type="match status" value="1"/>
</dbReference>
<feature type="region of interest" description="Disordered" evidence="6">
    <location>
        <begin position="290"/>
        <end position="328"/>
    </location>
</feature>
<dbReference type="GeneID" id="54489456"/>
<dbReference type="Proteomes" id="UP000799437">
    <property type="component" value="Unassembled WGS sequence"/>
</dbReference>
<dbReference type="GO" id="GO:0034657">
    <property type="term" value="C:GID complex"/>
    <property type="evidence" value="ECO:0007669"/>
    <property type="project" value="TreeGrafter"/>
</dbReference>
<evidence type="ECO:0000256" key="5">
    <source>
        <dbReference type="ARBA" id="ARBA00023242"/>
    </source>
</evidence>
<comment type="subcellular location">
    <subcellularLocation>
        <location evidence="2">Cytoplasm</location>
    </subcellularLocation>
    <subcellularLocation>
        <location evidence="1">Nucleus</location>
    </subcellularLocation>
</comment>
<dbReference type="Gene3D" id="1.25.10.10">
    <property type="entry name" value="Leucine-rich Repeat Variant"/>
    <property type="match status" value="4"/>
</dbReference>
<accession>A0A6A6VZB2</accession>
<dbReference type="GO" id="GO:0043161">
    <property type="term" value="P:proteasome-mediated ubiquitin-dependent protein catabolic process"/>
    <property type="evidence" value="ECO:0007669"/>
    <property type="project" value="TreeGrafter"/>
</dbReference>
<evidence type="ECO:0000256" key="6">
    <source>
        <dbReference type="SAM" id="MobiDB-lite"/>
    </source>
</evidence>
<keyword evidence="5" id="KW-0539">Nucleus</keyword>
<feature type="region of interest" description="Disordered" evidence="6">
    <location>
        <begin position="1005"/>
        <end position="1037"/>
    </location>
</feature>
<evidence type="ECO:0000256" key="4">
    <source>
        <dbReference type="ARBA" id="ARBA00022737"/>
    </source>
</evidence>
<gene>
    <name evidence="7" type="ORF">EJ05DRAFT_513128</name>
</gene>
<dbReference type="OrthoDB" id="5559898at2759"/>
<dbReference type="GO" id="GO:0005634">
    <property type="term" value="C:nucleus"/>
    <property type="evidence" value="ECO:0007669"/>
    <property type="project" value="UniProtKB-SubCell"/>
</dbReference>
<name>A0A6A6VZB2_9PEZI</name>
<reference evidence="7" key="1">
    <citation type="journal article" date="2020" name="Stud. Mycol.">
        <title>101 Dothideomycetes genomes: a test case for predicting lifestyles and emergence of pathogens.</title>
        <authorList>
            <person name="Haridas S."/>
            <person name="Albert R."/>
            <person name="Binder M."/>
            <person name="Bloem J."/>
            <person name="Labutti K."/>
            <person name="Salamov A."/>
            <person name="Andreopoulos B."/>
            <person name="Baker S."/>
            <person name="Barry K."/>
            <person name="Bills G."/>
            <person name="Bluhm B."/>
            <person name="Cannon C."/>
            <person name="Castanera R."/>
            <person name="Culley D."/>
            <person name="Daum C."/>
            <person name="Ezra D."/>
            <person name="Gonzalez J."/>
            <person name="Henrissat B."/>
            <person name="Kuo A."/>
            <person name="Liang C."/>
            <person name="Lipzen A."/>
            <person name="Lutzoni F."/>
            <person name="Magnuson J."/>
            <person name="Mondo S."/>
            <person name="Nolan M."/>
            <person name="Ohm R."/>
            <person name="Pangilinan J."/>
            <person name="Park H.-J."/>
            <person name="Ramirez L."/>
            <person name="Alfaro M."/>
            <person name="Sun H."/>
            <person name="Tritt A."/>
            <person name="Yoshinaga Y."/>
            <person name="Zwiers L.-H."/>
            <person name="Turgeon B."/>
            <person name="Goodwin S."/>
            <person name="Spatafora J."/>
            <person name="Crous P."/>
            <person name="Grigoriev I."/>
        </authorList>
    </citation>
    <scope>NUCLEOTIDE SEQUENCE</scope>
    <source>
        <strain evidence="7">CBS 121739</strain>
    </source>
</reference>
<sequence length="1037" mass="112873">MVRAAAPSALHELRNSTSPETQINALKQLKNEIVGHDQRKERVIRHGGVAVLAVILSRSMTKGTGTLRIADGSKSLAAGSRGTEPDWSENDEIRLQITLIIGSLALAGPAYVPPLLNGGVVELVMELLSPSKNPSKLVAAALRTLNVIADVLSLDRLVDTSDTSSRARFLSCLYSSKSVIDSLHELLSRQYNTLVTRTEVSLTAQLIHKTCSKDVTQLAVVKSSVMDSLAFQLATRLSNVNAAQDTVLVHLLDAISTVMGHSNYRRARFLYSNAISGLTPILKSPFSGCSTNGNSAPEHASHTAVTPKPINQDQLGIPNIPSTHSKPPVHPELLSDPVFASIAKPHSKDDFDRPIFTWLLHIARQGQGLTRLAAIKVVASLSLLLEDYPALVTVDHKAREKTFSLLLIPLVVRMIEDADNTVRKHKGQQDLVEARKILPDALLVLGRMICHSPSLQRAAVDAKSIPMICEILKNTFDSMQTVTKPMWRSDPSEGASDDLSVDPTSSTLGDTGLSLEFSHALMVRLAALEALASIANKEDDYRKAIIEAGVMPCVTNALVPFQDGLPPSTLKVGPKDGNPTAVLISACKTATAMSRSVGILRTSLIDCGIAMPIMNLLQHSDINVQIAGTEVLCNLMLFFSPMRDGLLQSGALKTLCRNAHSANKKMRLLSLWALKHAVMQSDDGTKIRCLDELGTGWLTQALTGDSSDSANSVSGHSRLNTQLGMGTSNAAGEQVDILNTPDESSMDIDDDDEVSSDGESGRHFGDPARLDPSSRLLPPPRQIQFETEAELKRRQRLIKTYEMDPAVRARKIELQIQAQALDFIRNIIGDAKGNYELIDHILQTITPGRFFDILTAKLRPPSSNALSLEVSKSTSQRENLAPPNEQTPEILLSTIQVLVHIANGRPSQRSLLISHSTLLTLLLPYFRHPNPEIRVAMLWLNNNLTWLDDSGEASSARQRALDLRNAGWENAVKGLVADGMGNLDCKERAKTCMQQYHVLLNENRGTESVMGQGPMERGHRGLEHSRPRWGQEGSSGA</sequence>
<feature type="compositionally biased region" description="Basic and acidic residues" evidence="6">
    <location>
        <begin position="1016"/>
        <end position="1026"/>
    </location>
</feature>
<evidence type="ECO:0000256" key="2">
    <source>
        <dbReference type="ARBA" id="ARBA00004496"/>
    </source>
</evidence>
<proteinExistence type="predicted"/>